<accession>A0A844GCT2</accession>
<dbReference type="EMBL" id="WMBC01000001">
    <property type="protein sequence ID" value="MTD59733.1"/>
    <property type="molecule type" value="Genomic_DNA"/>
</dbReference>
<dbReference type="InterPro" id="IPR041881">
    <property type="entry name" value="PqqD_sf"/>
</dbReference>
<dbReference type="Gene3D" id="1.10.10.1150">
    <property type="entry name" value="Coenzyme PQQ synthesis protein D (PqqD)"/>
    <property type="match status" value="1"/>
</dbReference>
<dbReference type="InterPro" id="IPR008792">
    <property type="entry name" value="PQQD"/>
</dbReference>
<dbReference type="Proteomes" id="UP000437824">
    <property type="component" value="Unassembled WGS sequence"/>
</dbReference>
<proteinExistence type="predicted"/>
<comment type="caution">
    <text evidence="1">The sequence shown here is derived from an EMBL/GenBank/DDBJ whole genome shotgun (WGS) entry which is preliminary data.</text>
</comment>
<evidence type="ECO:0000313" key="2">
    <source>
        <dbReference type="Proteomes" id="UP000437824"/>
    </source>
</evidence>
<dbReference type="Pfam" id="PF05402">
    <property type="entry name" value="PqqD"/>
    <property type="match status" value="1"/>
</dbReference>
<dbReference type="AlphaFoldDB" id="A0A844GCT2"/>
<protein>
    <submittedName>
        <fullName evidence="1">PqqD family peptide modification chaperone</fullName>
    </submittedName>
</protein>
<name>A0A844GCT2_9FIRM</name>
<organism evidence="1 2">
    <name type="scientific">Blautia luti DSM 14534 = JCM 17040</name>
    <dbReference type="NCBI Taxonomy" id="649762"/>
    <lineage>
        <taxon>Bacteria</taxon>
        <taxon>Bacillati</taxon>
        <taxon>Bacillota</taxon>
        <taxon>Clostridia</taxon>
        <taxon>Lachnospirales</taxon>
        <taxon>Lachnospiraceae</taxon>
        <taxon>Blautia</taxon>
    </lineage>
</organism>
<sequence>MKKTEGYIVKRLEDEYLVLPTGKRTEEVNEVISLSETAGFIYLHAEEAENIDELAQIVGKEYGIDSSEVYEDVKSVVKTLQDKRILL</sequence>
<dbReference type="RefSeq" id="WP_118510386.1">
    <property type="nucleotide sequence ID" value="NZ_WMBC01000001.1"/>
</dbReference>
<evidence type="ECO:0000313" key="1">
    <source>
        <dbReference type="EMBL" id="MTD59733.1"/>
    </source>
</evidence>
<reference evidence="1 2" key="1">
    <citation type="submission" date="2019-11" db="EMBL/GenBank/DDBJ databases">
        <title>Draft genome sequence of Blautia luti DSM 14534T, isolated from human stool.</title>
        <authorList>
            <person name="Ortiz R."/>
            <person name="Melis-Arcos F."/>
            <person name="Covarrubias P."/>
            <person name="Cardenas J.P."/>
            <person name="Perez-Donoso J."/>
            <person name="Almonacid D."/>
        </authorList>
    </citation>
    <scope>NUCLEOTIDE SEQUENCE [LARGE SCALE GENOMIC DNA]</scope>
    <source>
        <strain evidence="1 2">DSM 14534</strain>
    </source>
</reference>
<gene>
    <name evidence="1" type="ORF">GKZ57_00190</name>
</gene>